<dbReference type="PROSITE" id="PS50011">
    <property type="entry name" value="PROTEIN_KINASE_DOM"/>
    <property type="match status" value="1"/>
</dbReference>
<dbReference type="SUPFAM" id="SSF56112">
    <property type="entry name" value="Protein kinase-like (PK-like)"/>
    <property type="match status" value="1"/>
</dbReference>
<dbReference type="PANTHER" id="PTHR24055">
    <property type="entry name" value="MITOGEN-ACTIVATED PROTEIN KINASE"/>
    <property type="match status" value="1"/>
</dbReference>
<dbReference type="InterPro" id="IPR000719">
    <property type="entry name" value="Prot_kinase_dom"/>
</dbReference>
<sequence length="92" mass="10711">PPPPPRRPQVAIKKVPNAFADEIDAKRILREIKLLRVLKHENVVSITDMVRPGPEITRVDDYNDVYIVSELMETDLHRIIYSKQDLTSDHRQ</sequence>
<feature type="domain" description="Protein kinase" evidence="3">
    <location>
        <begin position="1"/>
        <end position="92"/>
    </location>
</feature>
<keyword evidence="2" id="KW-0067">ATP-binding</keyword>
<accession>A0ABQ6MU19</accession>
<dbReference type="Proteomes" id="UP001165060">
    <property type="component" value="Unassembled WGS sequence"/>
</dbReference>
<protein>
    <recommendedName>
        <fullName evidence="3">Protein kinase domain-containing protein</fullName>
    </recommendedName>
</protein>
<comment type="caution">
    <text evidence="4">The sequence shown here is derived from an EMBL/GenBank/DDBJ whole genome shotgun (WGS) entry which is preliminary data.</text>
</comment>
<keyword evidence="5" id="KW-1185">Reference proteome</keyword>
<evidence type="ECO:0000313" key="4">
    <source>
        <dbReference type="EMBL" id="GMI33328.1"/>
    </source>
</evidence>
<dbReference type="EMBL" id="BRYB01003243">
    <property type="protein sequence ID" value="GMI33328.1"/>
    <property type="molecule type" value="Genomic_DNA"/>
</dbReference>
<keyword evidence="1" id="KW-0547">Nucleotide-binding</keyword>
<evidence type="ECO:0000313" key="5">
    <source>
        <dbReference type="Proteomes" id="UP001165060"/>
    </source>
</evidence>
<feature type="non-terminal residue" evidence="4">
    <location>
        <position position="1"/>
    </location>
</feature>
<evidence type="ECO:0000256" key="1">
    <source>
        <dbReference type="ARBA" id="ARBA00022741"/>
    </source>
</evidence>
<evidence type="ECO:0000256" key="2">
    <source>
        <dbReference type="ARBA" id="ARBA00022840"/>
    </source>
</evidence>
<reference evidence="4 5" key="1">
    <citation type="journal article" date="2023" name="Commun. Biol.">
        <title>Genome analysis of Parmales, the sister group of diatoms, reveals the evolutionary specialization of diatoms from phago-mixotrophs to photoautotrophs.</title>
        <authorList>
            <person name="Ban H."/>
            <person name="Sato S."/>
            <person name="Yoshikawa S."/>
            <person name="Yamada K."/>
            <person name="Nakamura Y."/>
            <person name="Ichinomiya M."/>
            <person name="Sato N."/>
            <person name="Blanc-Mathieu R."/>
            <person name="Endo H."/>
            <person name="Kuwata A."/>
            <person name="Ogata H."/>
        </authorList>
    </citation>
    <scope>NUCLEOTIDE SEQUENCE [LARGE SCALE GENOMIC DNA]</scope>
</reference>
<dbReference type="InterPro" id="IPR011009">
    <property type="entry name" value="Kinase-like_dom_sf"/>
</dbReference>
<evidence type="ECO:0000259" key="3">
    <source>
        <dbReference type="PROSITE" id="PS50011"/>
    </source>
</evidence>
<name>A0ABQ6MU19_9STRA</name>
<dbReference type="Gene3D" id="3.30.200.20">
    <property type="entry name" value="Phosphorylase Kinase, domain 1"/>
    <property type="match status" value="1"/>
</dbReference>
<gene>
    <name evidence="4" type="ORF">TeGR_g6805</name>
</gene>
<proteinExistence type="predicted"/>
<dbReference type="InterPro" id="IPR050117">
    <property type="entry name" value="MAPK"/>
</dbReference>
<dbReference type="Pfam" id="PF00069">
    <property type="entry name" value="Pkinase"/>
    <property type="match status" value="1"/>
</dbReference>
<organism evidence="4 5">
    <name type="scientific">Tetraparma gracilis</name>
    <dbReference type="NCBI Taxonomy" id="2962635"/>
    <lineage>
        <taxon>Eukaryota</taxon>
        <taxon>Sar</taxon>
        <taxon>Stramenopiles</taxon>
        <taxon>Ochrophyta</taxon>
        <taxon>Bolidophyceae</taxon>
        <taxon>Parmales</taxon>
        <taxon>Triparmaceae</taxon>
        <taxon>Tetraparma</taxon>
    </lineage>
</organism>